<keyword evidence="6" id="KW-1133">Transmembrane helix</keyword>
<keyword evidence="6" id="KW-0812">Transmembrane</keyword>
<evidence type="ECO:0000313" key="9">
    <source>
        <dbReference type="Proteomes" id="UP000053599"/>
    </source>
</evidence>
<gene>
    <name evidence="8" type="ORF">PV11_06802</name>
</gene>
<dbReference type="Proteomes" id="UP000053599">
    <property type="component" value="Unassembled WGS sequence"/>
</dbReference>
<accession>A0A0D1Y8J9</accession>
<organism evidence="8 9">
    <name type="scientific">Exophiala sideris</name>
    <dbReference type="NCBI Taxonomy" id="1016849"/>
    <lineage>
        <taxon>Eukaryota</taxon>
        <taxon>Fungi</taxon>
        <taxon>Dikarya</taxon>
        <taxon>Ascomycota</taxon>
        <taxon>Pezizomycotina</taxon>
        <taxon>Eurotiomycetes</taxon>
        <taxon>Chaetothyriomycetidae</taxon>
        <taxon>Chaetothyriales</taxon>
        <taxon>Herpotrichiellaceae</taxon>
        <taxon>Exophiala</taxon>
    </lineage>
</organism>
<name>A0A0D1Y8J9_9EURO</name>
<dbReference type="HOGENOM" id="CLU_009665_19_3_1"/>
<evidence type="ECO:0000256" key="3">
    <source>
        <dbReference type="ARBA" id="ARBA00022827"/>
    </source>
</evidence>
<feature type="transmembrane region" description="Helical" evidence="6">
    <location>
        <begin position="20"/>
        <end position="41"/>
    </location>
</feature>
<dbReference type="InterPro" id="IPR002938">
    <property type="entry name" value="FAD-bd"/>
</dbReference>
<keyword evidence="3" id="KW-0274">FAD</keyword>
<dbReference type="FunFam" id="3.50.50.60:FF:000115">
    <property type="entry name" value="Salicylate hydroxylase, putative"/>
    <property type="match status" value="1"/>
</dbReference>
<evidence type="ECO:0000256" key="2">
    <source>
        <dbReference type="ARBA" id="ARBA00022630"/>
    </source>
</evidence>
<dbReference type="GO" id="GO:0004497">
    <property type="term" value="F:monooxygenase activity"/>
    <property type="evidence" value="ECO:0007669"/>
    <property type="project" value="UniProtKB-KW"/>
</dbReference>
<comment type="similarity">
    <text evidence="1">Belongs to the paxM FAD-dependent monooxygenase family.</text>
</comment>
<keyword evidence="4" id="KW-0560">Oxidoreductase</keyword>
<dbReference type="Gene3D" id="3.50.50.60">
    <property type="entry name" value="FAD/NAD(P)-binding domain"/>
    <property type="match status" value="1"/>
</dbReference>
<dbReference type="Pfam" id="PF01494">
    <property type="entry name" value="FAD_binding_3"/>
    <property type="match status" value="1"/>
</dbReference>
<dbReference type="PANTHER" id="PTHR13789">
    <property type="entry name" value="MONOOXYGENASE"/>
    <property type="match status" value="1"/>
</dbReference>
<reference evidence="8 9" key="1">
    <citation type="submission" date="2015-01" db="EMBL/GenBank/DDBJ databases">
        <title>The Genome Sequence of Exophiala sideris CBS121828.</title>
        <authorList>
            <consortium name="The Broad Institute Genomics Platform"/>
            <person name="Cuomo C."/>
            <person name="de Hoog S."/>
            <person name="Gorbushina A."/>
            <person name="Stielow B."/>
            <person name="Teixiera M."/>
            <person name="Abouelleil A."/>
            <person name="Chapman S.B."/>
            <person name="Priest M."/>
            <person name="Young S.K."/>
            <person name="Wortman J."/>
            <person name="Nusbaum C."/>
            <person name="Birren B."/>
        </authorList>
    </citation>
    <scope>NUCLEOTIDE SEQUENCE [LARGE SCALE GENOMIC DNA]</scope>
    <source>
        <strain evidence="8 9">CBS 121828</strain>
    </source>
</reference>
<dbReference type="PANTHER" id="PTHR13789:SF242">
    <property type="entry name" value="FAD-BINDING DOMAIN-CONTAINING PROTEIN"/>
    <property type="match status" value="1"/>
</dbReference>
<keyword evidence="5" id="KW-0503">Monooxygenase</keyword>
<evidence type="ECO:0000256" key="6">
    <source>
        <dbReference type="SAM" id="Phobius"/>
    </source>
</evidence>
<dbReference type="EMBL" id="KN846953">
    <property type="protein sequence ID" value="KIV79232.1"/>
    <property type="molecule type" value="Genomic_DNA"/>
</dbReference>
<evidence type="ECO:0000259" key="7">
    <source>
        <dbReference type="Pfam" id="PF01494"/>
    </source>
</evidence>
<evidence type="ECO:0000256" key="1">
    <source>
        <dbReference type="ARBA" id="ARBA00007992"/>
    </source>
</evidence>
<sequence length="457" mass="50816">MSDSPIPVKTPLKRDPSTQLDIIIVGAGIGGVGAAVALLLAGHKVTILEAASEIAEVGAGLQLLPNSSRVVQSWGLRERLEQHATKPQRINVLGWKGNLISYMDFHESARAYPGTFYWDFHRANLHRCILDRAVELGAEIKVHSRVVDVRIADDEAETATVVLSSGVEYVADLVIGADGINTRTREILLGRPDPPTPTGDLAYRLLLSTEGMLKDPELAKFVTEPQVNYWLGPDAHAVNYVLRGGKLFNMVLLVPDDMPVGSANTLEGNVEEMRALYKDWDPRIPKLLALCESVYKWRLQIRVSKDPWTHPSGTFTMLGDAVHATLPYLASGAGMCLEDGAVLGELFSRASNPKSPVVKKQLLEIYEKCRQDRTDMIVKRGNLQQYLYHLHDGAEQEERDRKMQAKEPGEALAWRDSELAPQLLGYQVEKDVDQYWPPECLREQESNLKSPAVQSRL</sequence>
<evidence type="ECO:0000256" key="4">
    <source>
        <dbReference type="ARBA" id="ARBA00023002"/>
    </source>
</evidence>
<dbReference type="OrthoDB" id="16820at2759"/>
<evidence type="ECO:0000313" key="8">
    <source>
        <dbReference type="EMBL" id="KIV79232.1"/>
    </source>
</evidence>
<dbReference type="SUPFAM" id="SSF54373">
    <property type="entry name" value="FAD-linked reductases, C-terminal domain"/>
    <property type="match status" value="1"/>
</dbReference>
<protein>
    <recommendedName>
        <fullName evidence="7">FAD-binding domain-containing protein</fullName>
    </recommendedName>
</protein>
<dbReference type="InterPro" id="IPR036188">
    <property type="entry name" value="FAD/NAD-bd_sf"/>
</dbReference>
<dbReference type="STRING" id="1016849.A0A0D1Y8J9"/>
<feature type="domain" description="FAD-binding" evidence="7">
    <location>
        <begin position="20"/>
        <end position="379"/>
    </location>
</feature>
<keyword evidence="6" id="KW-0472">Membrane</keyword>
<dbReference type="AlphaFoldDB" id="A0A0D1Y8J9"/>
<dbReference type="SUPFAM" id="SSF51905">
    <property type="entry name" value="FAD/NAD(P)-binding domain"/>
    <property type="match status" value="1"/>
</dbReference>
<keyword evidence="2" id="KW-0285">Flavoprotein</keyword>
<proteinExistence type="inferred from homology"/>
<evidence type="ECO:0000256" key="5">
    <source>
        <dbReference type="ARBA" id="ARBA00023033"/>
    </source>
</evidence>
<dbReference type="InterPro" id="IPR050493">
    <property type="entry name" value="FAD-dep_Monooxygenase_BioMet"/>
</dbReference>
<dbReference type="PRINTS" id="PR00420">
    <property type="entry name" value="RNGMNOXGNASE"/>
</dbReference>
<dbReference type="GO" id="GO:0071949">
    <property type="term" value="F:FAD binding"/>
    <property type="evidence" value="ECO:0007669"/>
    <property type="project" value="InterPro"/>
</dbReference>